<comment type="caution">
    <text evidence="3">The sequence shown here is derived from an EMBL/GenBank/DDBJ whole genome shotgun (WGS) entry which is preliminary data.</text>
</comment>
<evidence type="ECO:0000313" key="3">
    <source>
        <dbReference type="EMBL" id="CAI8048707.1"/>
    </source>
</evidence>
<organism evidence="3 4">
    <name type="scientific">Geodia barretti</name>
    <name type="common">Barrett's horny sponge</name>
    <dbReference type="NCBI Taxonomy" id="519541"/>
    <lineage>
        <taxon>Eukaryota</taxon>
        <taxon>Metazoa</taxon>
        <taxon>Porifera</taxon>
        <taxon>Demospongiae</taxon>
        <taxon>Heteroscleromorpha</taxon>
        <taxon>Tetractinellida</taxon>
        <taxon>Astrophorina</taxon>
        <taxon>Geodiidae</taxon>
        <taxon>Geodia</taxon>
    </lineage>
</organism>
<dbReference type="EMBL" id="CASHTH010003741">
    <property type="protein sequence ID" value="CAI8048707.1"/>
    <property type="molecule type" value="Genomic_DNA"/>
</dbReference>
<dbReference type="PANTHER" id="PTHR12728">
    <property type="entry name" value="BRIX DOMAIN CONTAINING PROTEIN"/>
    <property type="match status" value="1"/>
</dbReference>
<dbReference type="Proteomes" id="UP001174909">
    <property type="component" value="Unassembled WGS sequence"/>
</dbReference>
<dbReference type="GO" id="GO:0019843">
    <property type="term" value="F:rRNA binding"/>
    <property type="evidence" value="ECO:0007669"/>
    <property type="project" value="InterPro"/>
</dbReference>
<dbReference type="InterPro" id="IPR039770">
    <property type="entry name" value="Rpf2"/>
</dbReference>
<name>A0AA35TIT1_GEOBA</name>
<evidence type="ECO:0000256" key="1">
    <source>
        <dbReference type="ARBA" id="ARBA00004604"/>
    </source>
</evidence>
<sequence length="116" mass="12889">MDMQNQGIVKPKTQRAKRALETKAPKLVENTKSALFIRGGHTSETVTQALKDLSVFKKPEAVVLRRKNILRPFEDATSVVSLFIGDFLKKTLTQSSSCSLGFAWQVMSALLLPELI</sequence>
<gene>
    <name evidence="3" type="ORF">GBAR_LOCUS26846</name>
</gene>
<accession>A0AA35TIT1</accession>
<reference evidence="3" key="1">
    <citation type="submission" date="2023-03" db="EMBL/GenBank/DDBJ databases">
        <authorList>
            <person name="Steffen K."/>
            <person name="Cardenas P."/>
        </authorList>
    </citation>
    <scope>NUCLEOTIDE SEQUENCE</scope>
</reference>
<dbReference type="GO" id="GO:0000027">
    <property type="term" value="P:ribosomal large subunit assembly"/>
    <property type="evidence" value="ECO:0007669"/>
    <property type="project" value="InterPro"/>
</dbReference>
<protein>
    <submittedName>
        <fullName evidence="3">Ribosome production factor 2 homolog</fullName>
    </submittedName>
</protein>
<evidence type="ECO:0000256" key="2">
    <source>
        <dbReference type="ARBA" id="ARBA00023242"/>
    </source>
</evidence>
<keyword evidence="4" id="KW-1185">Reference proteome</keyword>
<feature type="non-terminal residue" evidence="3">
    <location>
        <position position="1"/>
    </location>
</feature>
<dbReference type="AlphaFoldDB" id="A0AA35TIT1"/>
<comment type="subcellular location">
    <subcellularLocation>
        <location evidence="1">Nucleus</location>
        <location evidence="1">Nucleolus</location>
    </subcellularLocation>
</comment>
<dbReference type="PANTHER" id="PTHR12728:SF0">
    <property type="entry name" value="RIBOSOME PRODUCTION FACTOR 2 HOMOLOG"/>
    <property type="match status" value="1"/>
</dbReference>
<dbReference type="GO" id="GO:0005730">
    <property type="term" value="C:nucleolus"/>
    <property type="evidence" value="ECO:0007669"/>
    <property type="project" value="UniProtKB-SubCell"/>
</dbReference>
<keyword evidence="2" id="KW-0539">Nucleus</keyword>
<proteinExistence type="predicted"/>
<dbReference type="GO" id="GO:0000463">
    <property type="term" value="P:maturation of LSU-rRNA from tricistronic rRNA transcript (SSU-rRNA, 5.8S rRNA, LSU-rRNA)"/>
    <property type="evidence" value="ECO:0007669"/>
    <property type="project" value="TreeGrafter"/>
</dbReference>
<evidence type="ECO:0000313" key="4">
    <source>
        <dbReference type="Proteomes" id="UP001174909"/>
    </source>
</evidence>